<dbReference type="RefSeq" id="WP_107583744.1">
    <property type="nucleotide sequence ID" value="NZ_PZJJ01000004.1"/>
</dbReference>
<dbReference type="SUPFAM" id="SSF54631">
    <property type="entry name" value="CBS-domain pair"/>
    <property type="match status" value="1"/>
</dbReference>
<dbReference type="Gene3D" id="3.10.580.10">
    <property type="entry name" value="CBS-domain"/>
    <property type="match status" value="1"/>
</dbReference>
<evidence type="ECO:0000313" key="5">
    <source>
        <dbReference type="Proteomes" id="UP000240509"/>
    </source>
</evidence>
<evidence type="ECO:0000256" key="1">
    <source>
        <dbReference type="ARBA" id="ARBA00023122"/>
    </source>
</evidence>
<dbReference type="PANTHER" id="PTHR43080:SF2">
    <property type="entry name" value="CBS DOMAIN-CONTAINING PROTEIN"/>
    <property type="match status" value="1"/>
</dbReference>
<gene>
    <name evidence="4" type="ORF">C6Y45_04040</name>
</gene>
<feature type="domain" description="CBS" evidence="3">
    <location>
        <begin position="7"/>
        <end position="65"/>
    </location>
</feature>
<dbReference type="SUPFAM" id="SSF55021">
    <property type="entry name" value="ACT-like"/>
    <property type="match status" value="1"/>
</dbReference>
<dbReference type="InterPro" id="IPR046342">
    <property type="entry name" value="CBS_dom_sf"/>
</dbReference>
<keyword evidence="5" id="KW-1185">Reference proteome</keyword>
<dbReference type="Proteomes" id="UP000240509">
    <property type="component" value="Unassembled WGS sequence"/>
</dbReference>
<proteinExistence type="predicted"/>
<name>A0A2T4U8U0_9BACI</name>
<dbReference type="PANTHER" id="PTHR43080">
    <property type="entry name" value="CBS DOMAIN-CONTAINING PROTEIN CBSX3, MITOCHONDRIAL"/>
    <property type="match status" value="1"/>
</dbReference>
<dbReference type="CDD" id="cd04584">
    <property type="entry name" value="CBS_pair_AcuB_like"/>
    <property type="match status" value="1"/>
</dbReference>
<dbReference type="PROSITE" id="PS51371">
    <property type="entry name" value="CBS"/>
    <property type="match status" value="2"/>
</dbReference>
<feature type="domain" description="CBS" evidence="3">
    <location>
        <begin position="67"/>
        <end position="124"/>
    </location>
</feature>
<comment type="caution">
    <text evidence="4">The sequence shown here is derived from an EMBL/GenBank/DDBJ whole genome shotgun (WGS) entry which is preliminary data.</text>
</comment>
<evidence type="ECO:0000259" key="3">
    <source>
        <dbReference type="PROSITE" id="PS51371"/>
    </source>
</evidence>
<dbReference type="OrthoDB" id="9781631at2"/>
<organism evidence="4 5">
    <name type="scientific">Alkalicoccus saliphilus</name>
    <dbReference type="NCBI Taxonomy" id="200989"/>
    <lineage>
        <taxon>Bacteria</taxon>
        <taxon>Bacillati</taxon>
        <taxon>Bacillota</taxon>
        <taxon>Bacilli</taxon>
        <taxon>Bacillales</taxon>
        <taxon>Bacillaceae</taxon>
        <taxon>Alkalicoccus</taxon>
    </lineage>
</organism>
<dbReference type="EMBL" id="PZJJ01000004">
    <property type="protein sequence ID" value="PTL39822.1"/>
    <property type="molecule type" value="Genomic_DNA"/>
</dbReference>
<sequence>MRVEEVMQRDIISIVPTDTVGHAVSLMLENKVRHLPVLSVETEELTGIVSNRDLRALDPQLIIQEVMIENVHTAFPGDFVEEAAYMMLENKIHCLPVMDDENVAGMLTDTDLLRTLVKLTGSDRPTSRVEVDVPDESGQLARLTTIAKDYKMNIQSIFAIPSEQDRMRIVMRMQTINPHSFVQELKHQGYVLIWPEEPEMR</sequence>
<keyword evidence="1 2" id="KW-0129">CBS domain</keyword>
<protein>
    <submittedName>
        <fullName evidence="4">Phage tail protein</fullName>
    </submittedName>
</protein>
<evidence type="ECO:0000313" key="4">
    <source>
        <dbReference type="EMBL" id="PTL39822.1"/>
    </source>
</evidence>
<evidence type="ECO:0000256" key="2">
    <source>
        <dbReference type="PROSITE-ProRule" id="PRU00703"/>
    </source>
</evidence>
<dbReference type="InterPro" id="IPR051257">
    <property type="entry name" value="Diverse_CBS-Domain"/>
</dbReference>
<dbReference type="InterPro" id="IPR045865">
    <property type="entry name" value="ACT-like_dom_sf"/>
</dbReference>
<dbReference type="SMART" id="SM00116">
    <property type="entry name" value="CBS"/>
    <property type="match status" value="2"/>
</dbReference>
<dbReference type="InterPro" id="IPR000644">
    <property type="entry name" value="CBS_dom"/>
</dbReference>
<dbReference type="AlphaFoldDB" id="A0A2T4U8U0"/>
<accession>A0A2T4U8U0</accession>
<dbReference type="Pfam" id="PF00571">
    <property type="entry name" value="CBS"/>
    <property type="match status" value="2"/>
</dbReference>
<reference evidence="4 5" key="1">
    <citation type="submission" date="2018-03" db="EMBL/GenBank/DDBJ databases">
        <title>Alkalicoccus saliphilus sp. nov., isolated from a mineral pool.</title>
        <authorList>
            <person name="Zhao B."/>
        </authorList>
    </citation>
    <scope>NUCLEOTIDE SEQUENCE [LARGE SCALE GENOMIC DNA]</scope>
    <source>
        <strain evidence="4 5">6AG</strain>
    </source>
</reference>